<dbReference type="InterPro" id="IPR035944">
    <property type="entry name" value="YfbM-like_sf"/>
</dbReference>
<gene>
    <name evidence="1" type="ORF">J4709_45760</name>
</gene>
<evidence type="ECO:0000313" key="1">
    <source>
        <dbReference type="EMBL" id="MBO2464896.1"/>
    </source>
</evidence>
<protein>
    <submittedName>
        <fullName evidence="1">YfbM family protein</fullName>
    </submittedName>
</protein>
<proteinExistence type="predicted"/>
<reference evidence="1 2" key="1">
    <citation type="submission" date="2021-03" db="EMBL/GenBank/DDBJ databases">
        <title>Actinomadura violae sp. nov., isolated from lichen in Thailand.</title>
        <authorList>
            <person name="Kanchanasin P."/>
            <person name="Saeng-In P."/>
            <person name="Phongsopitanun W."/>
            <person name="Yuki M."/>
            <person name="Kudo T."/>
            <person name="Ohkuma M."/>
            <person name="Tanasupawat S."/>
        </authorList>
    </citation>
    <scope>NUCLEOTIDE SEQUENCE [LARGE SCALE GENOMIC DNA]</scope>
    <source>
        <strain evidence="1 2">LCR2-06</strain>
    </source>
</reference>
<accession>A0ABS3S7B8</accession>
<dbReference type="InterPro" id="IPR015068">
    <property type="entry name" value="DUF1877"/>
</dbReference>
<comment type="caution">
    <text evidence="1">The sequence shown here is derived from an EMBL/GenBank/DDBJ whole genome shotgun (WGS) entry which is preliminary data.</text>
</comment>
<dbReference type="Gene3D" id="3.40.1760.10">
    <property type="entry name" value="YfbM-like super family"/>
    <property type="match status" value="1"/>
</dbReference>
<dbReference type="RefSeq" id="WP_208251750.1">
    <property type="nucleotide sequence ID" value="NZ_JAGEPF010000039.1"/>
</dbReference>
<sequence>MLGVHFALTADQERALLSAEGDANVGEVLEDIEENWAEDDLSASTDKAWDAIHRSLGNGSLDPDGGRYPLSHAILGGRHLHEEYYVVYVTAAEARDVNTALNQVDEGWLRRRFDAIDDPDYNGPQNDEDFSYTWQNFLGVRVFYERAANAGRAVLFTAT</sequence>
<dbReference type="EMBL" id="JAGEPF010000039">
    <property type="protein sequence ID" value="MBO2464896.1"/>
    <property type="molecule type" value="Genomic_DNA"/>
</dbReference>
<dbReference type="SUPFAM" id="SSF111069">
    <property type="entry name" value="Hypothetical protein yfbM"/>
    <property type="match status" value="1"/>
</dbReference>
<dbReference type="Pfam" id="PF08974">
    <property type="entry name" value="DUF1877"/>
    <property type="match status" value="1"/>
</dbReference>
<keyword evidence="2" id="KW-1185">Reference proteome</keyword>
<dbReference type="Proteomes" id="UP000680206">
    <property type="component" value="Unassembled WGS sequence"/>
</dbReference>
<organism evidence="1 2">
    <name type="scientific">Actinomadura violacea</name>
    <dbReference type="NCBI Taxonomy" id="2819934"/>
    <lineage>
        <taxon>Bacteria</taxon>
        <taxon>Bacillati</taxon>
        <taxon>Actinomycetota</taxon>
        <taxon>Actinomycetes</taxon>
        <taxon>Streptosporangiales</taxon>
        <taxon>Thermomonosporaceae</taxon>
        <taxon>Actinomadura</taxon>
    </lineage>
</organism>
<name>A0ABS3S7B8_9ACTN</name>
<evidence type="ECO:0000313" key="2">
    <source>
        <dbReference type="Proteomes" id="UP000680206"/>
    </source>
</evidence>